<keyword evidence="1" id="KW-1133">Transmembrane helix</keyword>
<accession>A0A1G9MYV4</accession>
<reference evidence="2 3" key="1">
    <citation type="submission" date="2016-10" db="EMBL/GenBank/DDBJ databases">
        <authorList>
            <person name="de Groot N.N."/>
        </authorList>
    </citation>
    <scope>NUCLEOTIDE SEQUENCE [LARGE SCALE GENOMIC DNA]</scope>
    <source>
        <strain evidence="2 3">DSM 21668</strain>
    </source>
</reference>
<gene>
    <name evidence="2" type="ORF">SAMN04488090_1799</name>
</gene>
<protein>
    <recommendedName>
        <fullName evidence="4">PH domain-containing protein</fullName>
    </recommendedName>
</protein>
<feature type="transmembrane region" description="Helical" evidence="1">
    <location>
        <begin position="201"/>
        <end position="223"/>
    </location>
</feature>
<keyword evidence="1" id="KW-0472">Membrane</keyword>
<dbReference type="AlphaFoldDB" id="A0A1G9MYV4"/>
<feature type="transmembrane region" description="Helical" evidence="1">
    <location>
        <begin position="12"/>
        <end position="37"/>
    </location>
</feature>
<dbReference type="STRING" id="563176.SAMN04488090_1799"/>
<feature type="transmembrane region" description="Helical" evidence="1">
    <location>
        <begin position="177"/>
        <end position="195"/>
    </location>
</feature>
<name>A0A1G9MYV4_9BACT</name>
<organism evidence="2 3">
    <name type="scientific">Siphonobacter aquaeclarae</name>
    <dbReference type="NCBI Taxonomy" id="563176"/>
    <lineage>
        <taxon>Bacteria</taxon>
        <taxon>Pseudomonadati</taxon>
        <taxon>Bacteroidota</taxon>
        <taxon>Cytophagia</taxon>
        <taxon>Cytophagales</taxon>
        <taxon>Cytophagaceae</taxon>
        <taxon>Siphonobacter</taxon>
    </lineage>
</organism>
<keyword evidence="3" id="KW-1185">Reference proteome</keyword>
<evidence type="ECO:0000313" key="2">
    <source>
        <dbReference type="EMBL" id="SDL79409.1"/>
    </source>
</evidence>
<evidence type="ECO:0008006" key="4">
    <source>
        <dbReference type="Google" id="ProtNLM"/>
    </source>
</evidence>
<feature type="transmembrane region" description="Helical" evidence="1">
    <location>
        <begin position="49"/>
        <end position="69"/>
    </location>
</feature>
<dbReference type="OrthoDB" id="820979at2"/>
<dbReference type="Proteomes" id="UP000198901">
    <property type="component" value="Unassembled WGS sequence"/>
</dbReference>
<keyword evidence="1" id="KW-0812">Transmembrane</keyword>
<evidence type="ECO:0000313" key="3">
    <source>
        <dbReference type="Proteomes" id="UP000198901"/>
    </source>
</evidence>
<dbReference type="RefSeq" id="WP_093200643.1">
    <property type="nucleotide sequence ID" value="NZ_FNGS01000003.1"/>
</dbReference>
<proteinExistence type="predicted"/>
<sequence length="314" mass="37021">MKTTICSRYHVGYFWANYASLVLMLTGAGIASHYIFWSHYGHTNTGQQFFMIAGSFCVIVACYAVYYAFLGNPKIRMDKEFITVGDRTYRWEDLESTRLNSQVYTGYGTGRGVELHFSGKRKIAWIADYYANSGEMLRFIEECILGGREEPEERPFIPPIFADKPEVEWKGELFSSMFFYLALFFGMVGLIPFLLKRWDMLPILIPVLIVWIAFGYQLFYVGLSEGQLIVKNWFFPWVEKGYPFQDIRHVRFEYRGRDVYTLYIETSDYRYRRFRCDTYTAETRRNLKRLLTEKVSFRDETTINPEPPSPVTHE</sequence>
<evidence type="ECO:0000256" key="1">
    <source>
        <dbReference type="SAM" id="Phobius"/>
    </source>
</evidence>
<dbReference type="EMBL" id="FNGS01000003">
    <property type="protein sequence ID" value="SDL79409.1"/>
    <property type="molecule type" value="Genomic_DNA"/>
</dbReference>